<dbReference type="EMBL" id="JACHJR010000001">
    <property type="protein sequence ID" value="MBB4949595.1"/>
    <property type="molecule type" value="Genomic_DNA"/>
</dbReference>
<dbReference type="AlphaFoldDB" id="A0A7W7SFM5"/>
<accession>A0A7W7SFM5</accession>
<dbReference type="Pfam" id="PF14200">
    <property type="entry name" value="RicinB_lectin_2"/>
    <property type="match status" value="1"/>
</dbReference>
<evidence type="ECO:0000259" key="1">
    <source>
        <dbReference type="Pfam" id="PF14200"/>
    </source>
</evidence>
<organism evidence="2 3">
    <name type="scientific">Kitasatospora gansuensis</name>
    <dbReference type="NCBI Taxonomy" id="258050"/>
    <lineage>
        <taxon>Bacteria</taxon>
        <taxon>Bacillati</taxon>
        <taxon>Actinomycetota</taxon>
        <taxon>Actinomycetes</taxon>
        <taxon>Kitasatosporales</taxon>
        <taxon>Streptomycetaceae</taxon>
        <taxon>Kitasatospora</taxon>
    </lineage>
</organism>
<dbReference type="Proteomes" id="UP000573327">
    <property type="component" value="Unassembled WGS sequence"/>
</dbReference>
<keyword evidence="3" id="KW-1185">Reference proteome</keyword>
<gene>
    <name evidence="2" type="ORF">F4556_005130</name>
</gene>
<evidence type="ECO:0000313" key="2">
    <source>
        <dbReference type="EMBL" id="MBB4949595.1"/>
    </source>
</evidence>
<evidence type="ECO:0000313" key="3">
    <source>
        <dbReference type="Proteomes" id="UP000573327"/>
    </source>
</evidence>
<dbReference type="InterPro" id="IPR000772">
    <property type="entry name" value="Ricin_B_lectin"/>
</dbReference>
<dbReference type="InterPro" id="IPR035992">
    <property type="entry name" value="Ricin_B-like_lectins"/>
</dbReference>
<dbReference type="CDD" id="cd00161">
    <property type="entry name" value="beta-trefoil_Ricin-like"/>
    <property type="match status" value="1"/>
</dbReference>
<dbReference type="RefSeq" id="WP_184920044.1">
    <property type="nucleotide sequence ID" value="NZ_JACHJR010000001.1"/>
</dbReference>
<feature type="domain" description="Ricin B lectin" evidence="1">
    <location>
        <begin position="5"/>
        <end position="85"/>
    </location>
</feature>
<protein>
    <recommendedName>
        <fullName evidence="1">Ricin B lectin domain-containing protein</fullName>
    </recommendedName>
</protein>
<comment type="caution">
    <text evidence="2">The sequence shown here is derived from an EMBL/GenBank/DDBJ whole genome shotgun (WGS) entry which is preliminary data.</text>
</comment>
<name>A0A7W7SFM5_9ACTN</name>
<proteinExistence type="predicted"/>
<dbReference type="Gene3D" id="2.80.10.50">
    <property type="match status" value="1"/>
</dbReference>
<dbReference type="PROSITE" id="PS50231">
    <property type="entry name" value="RICIN_B_LECTIN"/>
    <property type="match status" value="1"/>
</dbReference>
<sequence>MTVIQEGLYRLRNAGSGLLLEVAGGKQRSGAKIRQGPEDGSAGQLWRITAVHAGGGLYHLESEGSGRRLDVTGARTDNGVPLQLWGPNGFGAQEWLLERHVDAPDTYNLVSFVSGLTLEVAEDGTARQWEDLDAPTQWWHLDLAE</sequence>
<reference evidence="2 3" key="1">
    <citation type="submission" date="2020-08" db="EMBL/GenBank/DDBJ databases">
        <title>Sequencing the genomes of 1000 actinobacteria strains.</title>
        <authorList>
            <person name="Klenk H.-P."/>
        </authorList>
    </citation>
    <scope>NUCLEOTIDE SEQUENCE [LARGE SCALE GENOMIC DNA]</scope>
    <source>
        <strain evidence="2 3">DSM 44786</strain>
    </source>
</reference>
<dbReference type="SUPFAM" id="SSF50370">
    <property type="entry name" value="Ricin B-like lectins"/>
    <property type="match status" value="1"/>
</dbReference>